<evidence type="ECO:0000313" key="2">
    <source>
        <dbReference type="Proteomes" id="UP000528286"/>
    </source>
</evidence>
<keyword evidence="2" id="KW-1185">Reference proteome</keyword>
<dbReference type="RefSeq" id="WP_183365467.1">
    <property type="nucleotide sequence ID" value="NZ_JACIEZ010000002.1"/>
</dbReference>
<dbReference type="AlphaFoldDB" id="A0A7W6NJC3"/>
<evidence type="ECO:0000313" key="1">
    <source>
        <dbReference type="EMBL" id="MBB4064235.1"/>
    </source>
</evidence>
<dbReference type="Proteomes" id="UP000528286">
    <property type="component" value="Unassembled WGS sequence"/>
</dbReference>
<proteinExistence type="predicted"/>
<gene>
    <name evidence="1" type="ORF">GGR23_001412</name>
</gene>
<reference evidence="1 2" key="1">
    <citation type="submission" date="2020-08" db="EMBL/GenBank/DDBJ databases">
        <title>Genomic Encyclopedia of Type Strains, Phase IV (KMG-IV): sequencing the most valuable type-strain genomes for metagenomic binning, comparative biology and taxonomic classification.</title>
        <authorList>
            <person name="Goeker M."/>
        </authorList>
    </citation>
    <scope>NUCLEOTIDE SEQUENCE [LARGE SCALE GENOMIC DNA]</scope>
    <source>
        <strain evidence="1 2">DSM 29853</strain>
    </source>
</reference>
<name>A0A7W6NJC3_9HYPH</name>
<organism evidence="1 2">
    <name type="scientific">Gellertiella hungarica</name>
    <dbReference type="NCBI Taxonomy" id="1572859"/>
    <lineage>
        <taxon>Bacteria</taxon>
        <taxon>Pseudomonadati</taxon>
        <taxon>Pseudomonadota</taxon>
        <taxon>Alphaproteobacteria</taxon>
        <taxon>Hyphomicrobiales</taxon>
        <taxon>Rhizobiaceae</taxon>
        <taxon>Gellertiella</taxon>
    </lineage>
</organism>
<protein>
    <submittedName>
        <fullName evidence="1">Uncharacterized protein</fullName>
    </submittedName>
</protein>
<dbReference type="EMBL" id="JACIEZ010000002">
    <property type="protein sequence ID" value="MBB4064235.1"/>
    <property type="molecule type" value="Genomic_DNA"/>
</dbReference>
<accession>A0A7W6NJC3</accession>
<sequence length="58" mass="6950">MRWNIDVLGLKLLVEVVGTHWAYVSTNWFEAFWSRHERFEGKNGEVRHWCFDRKGIAA</sequence>
<comment type="caution">
    <text evidence="1">The sequence shown here is derived from an EMBL/GenBank/DDBJ whole genome shotgun (WGS) entry which is preliminary data.</text>
</comment>